<protein>
    <submittedName>
        <fullName evidence="4">Flp pilus assembly complex ATPase component TadA</fullName>
    </submittedName>
</protein>
<feature type="region of interest" description="Disordered" evidence="2">
    <location>
        <begin position="484"/>
        <end position="543"/>
    </location>
</feature>
<dbReference type="EMBL" id="DXHV01000055">
    <property type="protein sequence ID" value="HIW00613.1"/>
    <property type="molecule type" value="Genomic_DNA"/>
</dbReference>
<evidence type="ECO:0000259" key="3">
    <source>
        <dbReference type="Pfam" id="PF00437"/>
    </source>
</evidence>
<dbReference type="Gene3D" id="3.40.50.300">
    <property type="entry name" value="P-loop containing nucleotide triphosphate hydrolases"/>
    <property type="match status" value="1"/>
</dbReference>
<evidence type="ECO:0000256" key="2">
    <source>
        <dbReference type="SAM" id="MobiDB-lite"/>
    </source>
</evidence>
<reference evidence="4" key="1">
    <citation type="journal article" date="2021" name="PeerJ">
        <title>Extensive microbial diversity within the chicken gut microbiome revealed by metagenomics and culture.</title>
        <authorList>
            <person name="Gilroy R."/>
            <person name="Ravi A."/>
            <person name="Getino M."/>
            <person name="Pursley I."/>
            <person name="Horton D.L."/>
            <person name="Alikhan N.F."/>
            <person name="Baker D."/>
            <person name="Gharbi K."/>
            <person name="Hall N."/>
            <person name="Watson M."/>
            <person name="Adriaenssens E.M."/>
            <person name="Foster-Nyarko E."/>
            <person name="Jarju S."/>
            <person name="Secka A."/>
            <person name="Antonio M."/>
            <person name="Oren A."/>
            <person name="Chaudhuri R.R."/>
            <person name="La Ragione R."/>
            <person name="Hildebrand F."/>
            <person name="Pallen M.J."/>
        </authorList>
    </citation>
    <scope>NUCLEOTIDE SEQUENCE</scope>
    <source>
        <strain evidence="4">ChiHecec2B26-446</strain>
    </source>
</reference>
<evidence type="ECO:0000313" key="4">
    <source>
        <dbReference type="EMBL" id="HIW00613.1"/>
    </source>
</evidence>
<dbReference type="Pfam" id="PF00437">
    <property type="entry name" value="T2SSE"/>
    <property type="match status" value="1"/>
</dbReference>
<dbReference type="Proteomes" id="UP000886752">
    <property type="component" value="Unassembled WGS sequence"/>
</dbReference>
<dbReference type="InterPro" id="IPR027417">
    <property type="entry name" value="P-loop_NTPase"/>
</dbReference>
<dbReference type="AlphaFoldDB" id="A0A9D1PY09"/>
<comment type="similarity">
    <text evidence="1">Belongs to the GSP E family.</text>
</comment>
<evidence type="ECO:0000313" key="5">
    <source>
        <dbReference type="Proteomes" id="UP000886752"/>
    </source>
</evidence>
<sequence length="543" mass="58685">MSDSALHNMMIRHVRLLPQPCVAGVGNESGTESGAVSRSISQAAGQTVGQTSARAVSLSAARSAVSVQSAPLAPSVSSASSGSGLRFPEPLIHELSVDQLERLLLWCVDHRASDIVFCPGDPVWMQKDGVWLAVTDSVLTETETQIVVNESSGQSNRAGMVKTGHSLDYAYAIRIPGERLLRQRFRVNATSSNKGLYVVLRVLPRSLPRLEDMEDLSPDLVEALFPASGLVVVSGVMGSGKSTLLAAILHKALLNPRVGRQILTLEDPIEFDFSSISADRRVAPVTQSAVHIDVEDWPGGVRTLTRRKGEIVMVGECRDRMTLEALLATVEQGVTAYTTVHAQDVPQTLTRMIHAFPEEERSAVAAVLKANIRVLIHQRLVPRKRPCLAAASGGVGETGSSVPRAREVPGRVALREILVVGPELRRHLYTIPDERLLQEVRALVSQCGQSLLEDARSKLARGLISEDTYAALVREQQGQHRRLVFRSGQVPGSDRDRVTNTRTNTGADTNAGQNARRGRARSPASSPVPFPGNRIPTPSEQGC</sequence>
<name>A0A9D1PY09_9BACT</name>
<dbReference type="GO" id="GO:0016887">
    <property type="term" value="F:ATP hydrolysis activity"/>
    <property type="evidence" value="ECO:0007669"/>
    <property type="project" value="InterPro"/>
</dbReference>
<dbReference type="PANTHER" id="PTHR30486">
    <property type="entry name" value="TWITCHING MOTILITY PROTEIN PILT"/>
    <property type="match status" value="1"/>
</dbReference>
<dbReference type="Gene3D" id="3.30.450.90">
    <property type="match status" value="1"/>
</dbReference>
<feature type="domain" description="Bacterial type II secretion system protein E" evidence="3">
    <location>
        <begin position="184"/>
        <end position="465"/>
    </location>
</feature>
<comment type="caution">
    <text evidence="4">The sequence shown here is derived from an EMBL/GenBank/DDBJ whole genome shotgun (WGS) entry which is preliminary data.</text>
</comment>
<reference evidence="4" key="2">
    <citation type="submission" date="2021-04" db="EMBL/GenBank/DDBJ databases">
        <authorList>
            <person name="Gilroy R."/>
        </authorList>
    </citation>
    <scope>NUCLEOTIDE SEQUENCE</scope>
    <source>
        <strain evidence="4">ChiHecec2B26-446</strain>
    </source>
</reference>
<dbReference type="SUPFAM" id="SSF52540">
    <property type="entry name" value="P-loop containing nucleoside triphosphate hydrolases"/>
    <property type="match status" value="1"/>
</dbReference>
<accession>A0A9D1PY09</accession>
<organism evidence="4 5">
    <name type="scientific">Candidatus Desulfovibrio intestinipullorum</name>
    <dbReference type="NCBI Taxonomy" id="2838536"/>
    <lineage>
        <taxon>Bacteria</taxon>
        <taxon>Pseudomonadati</taxon>
        <taxon>Thermodesulfobacteriota</taxon>
        <taxon>Desulfovibrionia</taxon>
        <taxon>Desulfovibrionales</taxon>
        <taxon>Desulfovibrionaceae</taxon>
        <taxon>Desulfovibrio</taxon>
    </lineage>
</organism>
<gene>
    <name evidence="4" type="primary">tadA</name>
    <name evidence="4" type="ORF">H9894_05415</name>
</gene>
<feature type="compositionally biased region" description="Low complexity" evidence="2">
    <location>
        <begin position="500"/>
        <end position="527"/>
    </location>
</feature>
<proteinExistence type="inferred from homology"/>
<dbReference type="InterPro" id="IPR050921">
    <property type="entry name" value="T4SS_GSP_E_ATPase"/>
</dbReference>
<dbReference type="PANTHER" id="PTHR30486:SF6">
    <property type="entry name" value="TYPE IV PILUS RETRACTATION ATPASE PILT"/>
    <property type="match status" value="1"/>
</dbReference>
<dbReference type="InterPro" id="IPR001482">
    <property type="entry name" value="T2SS/T4SS_dom"/>
</dbReference>
<evidence type="ECO:0000256" key="1">
    <source>
        <dbReference type="ARBA" id="ARBA00006611"/>
    </source>
</evidence>